<reference evidence="2" key="1">
    <citation type="journal article" date="2015" name="Proc. Natl. Acad. Sci. U.S.A.">
        <title>Networks of energetic and metabolic interactions define dynamics in microbial communities.</title>
        <authorList>
            <person name="Embree M."/>
            <person name="Liu J.K."/>
            <person name="Al-Bassam M.M."/>
            <person name="Zengler K."/>
        </authorList>
    </citation>
    <scope>NUCLEOTIDE SEQUENCE</scope>
</reference>
<sequence length="39" mass="4422">MPQIRYPRLFLAPGEREENHERPIAPGAASALRMPSCCR</sequence>
<dbReference type="EMBL" id="LNQE01001351">
    <property type="protein sequence ID" value="KUG18873.1"/>
    <property type="molecule type" value="Genomic_DNA"/>
</dbReference>
<name>A0A0W8FDA7_9ZZZZ</name>
<accession>A0A0W8FDA7</accession>
<feature type="region of interest" description="Disordered" evidence="1">
    <location>
        <begin position="15"/>
        <end position="39"/>
    </location>
</feature>
<protein>
    <submittedName>
        <fullName evidence="2">Uncharacterized protein</fullName>
    </submittedName>
</protein>
<evidence type="ECO:0000256" key="1">
    <source>
        <dbReference type="SAM" id="MobiDB-lite"/>
    </source>
</evidence>
<proteinExistence type="predicted"/>
<dbReference type="AlphaFoldDB" id="A0A0W8FDA7"/>
<evidence type="ECO:0000313" key="2">
    <source>
        <dbReference type="EMBL" id="KUG18873.1"/>
    </source>
</evidence>
<organism evidence="2">
    <name type="scientific">hydrocarbon metagenome</name>
    <dbReference type="NCBI Taxonomy" id="938273"/>
    <lineage>
        <taxon>unclassified sequences</taxon>
        <taxon>metagenomes</taxon>
        <taxon>ecological metagenomes</taxon>
    </lineage>
</organism>
<comment type="caution">
    <text evidence="2">The sequence shown here is derived from an EMBL/GenBank/DDBJ whole genome shotgun (WGS) entry which is preliminary data.</text>
</comment>
<gene>
    <name evidence="2" type="ORF">ASZ90_011418</name>
</gene>